<comment type="caution">
    <text evidence="2">The sequence shown here is derived from an EMBL/GenBank/DDBJ whole genome shotgun (WGS) entry which is preliminary data.</text>
</comment>
<dbReference type="InterPro" id="IPR027843">
    <property type="entry name" value="DUF4440"/>
</dbReference>
<dbReference type="SUPFAM" id="SSF54427">
    <property type="entry name" value="NTF2-like"/>
    <property type="match status" value="1"/>
</dbReference>
<dbReference type="Gene3D" id="3.10.450.50">
    <property type="match status" value="1"/>
</dbReference>
<dbReference type="Pfam" id="PF14534">
    <property type="entry name" value="DUF4440"/>
    <property type="match status" value="1"/>
</dbReference>
<accession>A0ABW2XWS9</accession>
<feature type="domain" description="DUF4440" evidence="1">
    <location>
        <begin position="13"/>
        <end position="121"/>
    </location>
</feature>
<keyword evidence="3" id="KW-1185">Reference proteome</keyword>
<name>A0ABW2XWS9_9ACTN</name>
<dbReference type="RefSeq" id="WP_165503350.1">
    <property type="nucleotide sequence ID" value="NZ_CAACUY010000486.1"/>
</dbReference>
<protein>
    <submittedName>
        <fullName evidence="2">YybH family protein</fullName>
    </submittedName>
</protein>
<proteinExistence type="predicted"/>
<organism evidence="2 3">
    <name type="scientific">Actinomadura fibrosa</name>
    <dbReference type="NCBI Taxonomy" id="111802"/>
    <lineage>
        <taxon>Bacteria</taxon>
        <taxon>Bacillati</taxon>
        <taxon>Actinomycetota</taxon>
        <taxon>Actinomycetes</taxon>
        <taxon>Streptosporangiales</taxon>
        <taxon>Thermomonosporaceae</taxon>
        <taxon>Actinomadura</taxon>
    </lineage>
</organism>
<sequence length="130" mass="13975">MPDNALTGPRSLAQLIALWCSACLRADVTELVSLYEDGALMVTSAGEVLEGRDRLGEALRDALACLPCAGRRETRRCLEGNGIALLINAWLGEEEQRAPDISTGGLGLMIARRQPDGRWLIAMDVPQGTV</sequence>
<evidence type="ECO:0000313" key="3">
    <source>
        <dbReference type="Proteomes" id="UP001597063"/>
    </source>
</evidence>
<dbReference type="EMBL" id="JBHTGP010000015">
    <property type="protein sequence ID" value="MFD0688721.1"/>
    <property type="molecule type" value="Genomic_DNA"/>
</dbReference>
<reference evidence="3" key="1">
    <citation type="journal article" date="2019" name="Int. J. Syst. Evol. Microbiol.">
        <title>The Global Catalogue of Microorganisms (GCM) 10K type strain sequencing project: providing services to taxonomists for standard genome sequencing and annotation.</title>
        <authorList>
            <consortium name="The Broad Institute Genomics Platform"/>
            <consortium name="The Broad Institute Genome Sequencing Center for Infectious Disease"/>
            <person name="Wu L."/>
            <person name="Ma J."/>
        </authorList>
    </citation>
    <scope>NUCLEOTIDE SEQUENCE [LARGE SCALE GENOMIC DNA]</scope>
    <source>
        <strain evidence="3">JCM 9371</strain>
    </source>
</reference>
<dbReference type="Proteomes" id="UP001597063">
    <property type="component" value="Unassembled WGS sequence"/>
</dbReference>
<gene>
    <name evidence="2" type="ORF">ACFQZM_29800</name>
</gene>
<evidence type="ECO:0000259" key="1">
    <source>
        <dbReference type="Pfam" id="PF14534"/>
    </source>
</evidence>
<evidence type="ECO:0000313" key="2">
    <source>
        <dbReference type="EMBL" id="MFD0688721.1"/>
    </source>
</evidence>
<dbReference type="InterPro" id="IPR032710">
    <property type="entry name" value="NTF2-like_dom_sf"/>
</dbReference>